<evidence type="ECO:0000313" key="2">
    <source>
        <dbReference type="Proteomes" id="UP000655016"/>
    </source>
</evidence>
<dbReference type="Proteomes" id="UP000655016">
    <property type="component" value="Unassembled WGS sequence"/>
</dbReference>
<gene>
    <name evidence="1" type="ORF">GCM10011518_38870</name>
</gene>
<reference evidence="2" key="1">
    <citation type="journal article" date="2019" name="Int. J. Syst. Evol. Microbiol.">
        <title>The Global Catalogue of Microorganisms (GCM) 10K type strain sequencing project: providing services to taxonomists for standard genome sequencing and annotation.</title>
        <authorList>
            <consortium name="The Broad Institute Genomics Platform"/>
            <consortium name="The Broad Institute Genome Sequencing Center for Infectious Disease"/>
            <person name="Wu L."/>
            <person name="Ma J."/>
        </authorList>
    </citation>
    <scope>NUCLEOTIDE SEQUENCE [LARGE SCALE GENOMIC DNA]</scope>
    <source>
        <strain evidence="2">CGMCC 1.16060</strain>
    </source>
</reference>
<dbReference type="EMBL" id="BMKP01000011">
    <property type="protein sequence ID" value="GGF25746.1"/>
    <property type="molecule type" value="Genomic_DNA"/>
</dbReference>
<proteinExistence type="predicted"/>
<name>A0ABQ1USW0_9FLAO</name>
<evidence type="ECO:0000313" key="1">
    <source>
        <dbReference type="EMBL" id="GGF25746.1"/>
    </source>
</evidence>
<comment type="caution">
    <text evidence="1">The sequence shown here is derived from an EMBL/GenBank/DDBJ whole genome shotgun (WGS) entry which is preliminary data.</text>
</comment>
<keyword evidence="2" id="KW-1185">Reference proteome</keyword>
<organism evidence="1 2">
    <name type="scientific">Flavobacterium limi</name>
    <dbReference type="NCBI Taxonomy" id="2045105"/>
    <lineage>
        <taxon>Bacteria</taxon>
        <taxon>Pseudomonadati</taxon>
        <taxon>Bacteroidota</taxon>
        <taxon>Flavobacteriia</taxon>
        <taxon>Flavobacteriales</taxon>
        <taxon>Flavobacteriaceae</taxon>
        <taxon>Flavobacterium</taxon>
    </lineage>
</organism>
<protein>
    <submittedName>
        <fullName evidence="1">Uncharacterized protein</fullName>
    </submittedName>
</protein>
<sequence length="218" mass="24426">MFFLFLKNEKVSAQYTGHEQFNIYTPNTYSLGQYGDIPVNLSLGIPQINIPITKFSDKDIDLDISLSYHASGIKVDEEASWVGLGWALNAGGVITREIRGLPDGYAYTGNLQNRTSIPDCGNCYDAVSTENYCRQIKQNLRDGALNITDNGSDIFYYNFNGKAGRFFFDGAGNATFTQYEDFKVQFVSDGETRVGYVGGDFIITDERVLSMNSRIMRR</sequence>
<accession>A0ABQ1USW0</accession>